<feature type="chain" id="PRO_5023041984" description="Lipoprotein" evidence="1">
    <location>
        <begin position="19"/>
        <end position="136"/>
    </location>
</feature>
<protein>
    <recommendedName>
        <fullName evidence="4">Lipoprotein</fullName>
    </recommendedName>
</protein>
<comment type="caution">
    <text evidence="2">The sequence shown here is derived from an EMBL/GenBank/DDBJ whole genome shotgun (WGS) entry which is preliminary data.</text>
</comment>
<evidence type="ECO:0000313" key="3">
    <source>
        <dbReference type="Proteomes" id="UP000321814"/>
    </source>
</evidence>
<name>A0A5C8LUH3_9GAMM</name>
<sequence length="136" mass="15763">MKKFYLLLTLLFSLSCFAESCSISDKEVKRLSEKNRDYFTFVFTNVSNKIAIEIKAPRTLEDKDLDNIFLIGRNNLSEEIDWAIPIAMYPISTDESHVTTEMLLPNEVTKHAFFSISYGKGECLPYMQYKLSQLKK</sequence>
<dbReference type="RefSeq" id="WP_147905033.1">
    <property type="nucleotide sequence ID" value="NZ_BAAAGC010000011.1"/>
</dbReference>
<evidence type="ECO:0008006" key="4">
    <source>
        <dbReference type="Google" id="ProtNLM"/>
    </source>
</evidence>
<dbReference type="Proteomes" id="UP000321814">
    <property type="component" value="Unassembled WGS sequence"/>
</dbReference>
<gene>
    <name evidence="2" type="ORF">FU839_15145</name>
</gene>
<evidence type="ECO:0000256" key="1">
    <source>
        <dbReference type="SAM" id="SignalP"/>
    </source>
</evidence>
<proteinExistence type="predicted"/>
<feature type="signal peptide" evidence="1">
    <location>
        <begin position="1"/>
        <end position="18"/>
    </location>
</feature>
<dbReference type="PROSITE" id="PS51257">
    <property type="entry name" value="PROKAR_LIPOPROTEIN"/>
    <property type="match status" value="1"/>
</dbReference>
<keyword evidence="1" id="KW-0732">Signal</keyword>
<dbReference type="AlphaFoldDB" id="A0A5C8LUH3"/>
<accession>A0A5C8LUH3</accession>
<reference evidence="2 3" key="1">
    <citation type="submission" date="2019-08" db="EMBL/GenBank/DDBJ databases">
        <title>Draft genome analysis of Rheinheimera tangshanensis isolated from the roots of fresh rice plants (Oryza sativa).</title>
        <authorList>
            <person name="Yu Q."/>
            <person name="Qi Y."/>
            <person name="Zhang H."/>
            <person name="Pu J."/>
        </authorList>
    </citation>
    <scope>NUCLEOTIDE SEQUENCE [LARGE SCALE GENOMIC DNA]</scope>
    <source>
        <strain evidence="2 3">JA3-B52</strain>
    </source>
</reference>
<evidence type="ECO:0000313" key="2">
    <source>
        <dbReference type="EMBL" id="TXK79228.1"/>
    </source>
</evidence>
<keyword evidence="3" id="KW-1185">Reference proteome</keyword>
<dbReference type="EMBL" id="VRLR01000011">
    <property type="protein sequence ID" value="TXK79228.1"/>
    <property type="molecule type" value="Genomic_DNA"/>
</dbReference>
<organism evidence="2 3">
    <name type="scientific">Rheinheimera tangshanensis</name>
    <dbReference type="NCBI Taxonomy" id="400153"/>
    <lineage>
        <taxon>Bacteria</taxon>
        <taxon>Pseudomonadati</taxon>
        <taxon>Pseudomonadota</taxon>
        <taxon>Gammaproteobacteria</taxon>
        <taxon>Chromatiales</taxon>
        <taxon>Chromatiaceae</taxon>
        <taxon>Rheinheimera</taxon>
    </lineage>
</organism>